<evidence type="ECO:0000313" key="2">
    <source>
        <dbReference type="Proteomes" id="UP000451233"/>
    </source>
</evidence>
<dbReference type="AlphaFoldDB" id="A0A7K1Y0U2"/>
<dbReference type="Proteomes" id="UP000451233">
    <property type="component" value="Unassembled WGS sequence"/>
</dbReference>
<evidence type="ECO:0000313" key="1">
    <source>
        <dbReference type="EMBL" id="MXV16863.1"/>
    </source>
</evidence>
<name>A0A7K1Y0U2_9SPHI</name>
<organism evidence="1 2">
    <name type="scientific">Hufsiella ginkgonis</name>
    <dbReference type="NCBI Taxonomy" id="2695274"/>
    <lineage>
        <taxon>Bacteria</taxon>
        <taxon>Pseudomonadati</taxon>
        <taxon>Bacteroidota</taxon>
        <taxon>Sphingobacteriia</taxon>
        <taxon>Sphingobacteriales</taxon>
        <taxon>Sphingobacteriaceae</taxon>
        <taxon>Hufsiella</taxon>
    </lineage>
</organism>
<reference evidence="1 2" key="1">
    <citation type="submission" date="2019-11" db="EMBL/GenBank/DDBJ databases">
        <title>Pedobacter sp. HMF7056 Genome sequencing and assembly.</title>
        <authorList>
            <person name="Kang H."/>
            <person name="Kim H."/>
            <person name="Joh K."/>
        </authorList>
    </citation>
    <scope>NUCLEOTIDE SEQUENCE [LARGE SCALE GENOMIC DNA]</scope>
    <source>
        <strain evidence="1 2">HMF7056</strain>
    </source>
</reference>
<comment type="caution">
    <text evidence="1">The sequence shown here is derived from an EMBL/GenBank/DDBJ whole genome shotgun (WGS) entry which is preliminary data.</text>
</comment>
<proteinExistence type="predicted"/>
<protein>
    <submittedName>
        <fullName evidence="1">Uncharacterized protein</fullName>
    </submittedName>
</protein>
<accession>A0A7K1Y0U2</accession>
<sequence length="68" mass="7623">MDEFEILKTAIKARLEDNGYLITIEKAIDHGHQYRLSTGTIINAFNSGKITIQGTADRDANRLFGLKN</sequence>
<dbReference type="RefSeq" id="WP_160907833.1">
    <property type="nucleotide sequence ID" value="NZ_WVHS01000003.1"/>
</dbReference>
<gene>
    <name evidence="1" type="ORF">GS398_16300</name>
</gene>
<keyword evidence="2" id="KW-1185">Reference proteome</keyword>
<dbReference type="EMBL" id="WVHS01000003">
    <property type="protein sequence ID" value="MXV16863.1"/>
    <property type="molecule type" value="Genomic_DNA"/>
</dbReference>